<keyword evidence="4" id="KW-1185">Reference proteome</keyword>
<feature type="compositionally biased region" description="Basic and acidic residues" evidence="1">
    <location>
        <begin position="67"/>
        <end position="80"/>
    </location>
</feature>
<feature type="compositionally biased region" description="Basic residues" evidence="1">
    <location>
        <begin position="339"/>
        <end position="348"/>
    </location>
</feature>
<evidence type="ECO:0000259" key="2">
    <source>
        <dbReference type="PROSITE" id="PS50174"/>
    </source>
</evidence>
<feature type="compositionally biased region" description="Basic and acidic residues" evidence="1">
    <location>
        <begin position="284"/>
        <end position="311"/>
    </location>
</feature>
<dbReference type="InterPro" id="IPR050656">
    <property type="entry name" value="PINX1"/>
</dbReference>
<comment type="caution">
    <text evidence="3">The sequence shown here is derived from an EMBL/GenBank/DDBJ whole genome shotgun (WGS) entry which is preliminary data.</text>
</comment>
<feature type="region of interest" description="Disordered" evidence="1">
    <location>
        <begin position="219"/>
        <end position="348"/>
    </location>
</feature>
<dbReference type="AlphaFoldDB" id="A0A9P5VA03"/>
<feature type="compositionally biased region" description="Basic and acidic residues" evidence="1">
    <location>
        <begin position="317"/>
        <end position="331"/>
    </location>
</feature>
<gene>
    <name evidence="3" type="primary">GPATCH4</name>
    <name evidence="3" type="ORF">BG015_008631</name>
</gene>
<feature type="region of interest" description="Disordered" evidence="1">
    <location>
        <begin position="64"/>
        <end position="151"/>
    </location>
</feature>
<name>A0A9P5VA03_9FUNG</name>
<dbReference type="InterPro" id="IPR000467">
    <property type="entry name" value="G_patch_dom"/>
</dbReference>
<dbReference type="Pfam" id="PF01585">
    <property type="entry name" value="G-patch"/>
    <property type="match status" value="1"/>
</dbReference>
<dbReference type="PROSITE" id="PS50174">
    <property type="entry name" value="G_PATCH"/>
    <property type="match status" value="1"/>
</dbReference>
<evidence type="ECO:0000256" key="1">
    <source>
        <dbReference type="SAM" id="MobiDB-lite"/>
    </source>
</evidence>
<feature type="region of interest" description="Disordered" evidence="1">
    <location>
        <begin position="13"/>
        <end position="38"/>
    </location>
</feature>
<sequence>MSFAEKQLAKFGWKSGDGLGKNKDGIKKSISVTKKNDTKGLGGKLDKWDFAWWDHVFNKSAANIQVNKDESGEVKVEKQASSDIQTSRMGIISTSRPAGPSRSTAAASSSTNTSGTSTPTTMGSMTPRDDYAVDGDDVEPKTAAPAKSGPSWLFGFVKASASSAATEEAKRTNKDFTTSASSFAARAEGYDELKAAEGDAYRDYSVKISDKELFEACEGRTARKGARSEQPGKLGRVTTELLIDDGVEKPKKNTAIAAKEKKEKKGKKDKKDKKDKKEKKSKAEKKQPKEKKQPRETKDKKEKSESKEKKEKKVMKEKKDKEEKKSKKRSADEDEPRPSKKSKKEKTT</sequence>
<organism evidence="3 4">
    <name type="scientific">Linnemannia schmuckeri</name>
    <dbReference type="NCBI Taxonomy" id="64567"/>
    <lineage>
        <taxon>Eukaryota</taxon>
        <taxon>Fungi</taxon>
        <taxon>Fungi incertae sedis</taxon>
        <taxon>Mucoromycota</taxon>
        <taxon>Mortierellomycotina</taxon>
        <taxon>Mortierellomycetes</taxon>
        <taxon>Mortierellales</taxon>
        <taxon>Mortierellaceae</taxon>
        <taxon>Linnemannia</taxon>
    </lineage>
</organism>
<feature type="compositionally biased region" description="Basic residues" evidence="1">
    <location>
        <begin position="264"/>
        <end position="283"/>
    </location>
</feature>
<feature type="compositionally biased region" description="Low complexity" evidence="1">
    <location>
        <begin position="95"/>
        <end position="126"/>
    </location>
</feature>
<accession>A0A9P5VA03</accession>
<feature type="compositionally biased region" description="Polar residues" evidence="1">
    <location>
        <begin position="81"/>
        <end position="94"/>
    </location>
</feature>
<dbReference type="GO" id="GO:0005730">
    <property type="term" value="C:nucleolus"/>
    <property type="evidence" value="ECO:0007669"/>
    <property type="project" value="TreeGrafter"/>
</dbReference>
<dbReference type="PANTHER" id="PTHR23149">
    <property type="entry name" value="G PATCH DOMAIN CONTAINING PROTEIN"/>
    <property type="match status" value="1"/>
</dbReference>
<evidence type="ECO:0000313" key="4">
    <source>
        <dbReference type="Proteomes" id="UP000748756"/>
    </source>
</evidence>
<reference evidence="3" key="1">
    <citation type="journal article" date="2020" name="Fungal Divers.">
        <title>Resolving the Mortierellaceae phylogeny through synthesis of multi-gene phylogenetics and phylogenomics.</title>
        <authorList>
            <person name="Vandepol N."/>
            <person name="Liber J."/>
            <person name="Desiro A."/>
            <person name="Na H."/>
            <person name="Kennedy M."/>
            <person name="Barry K."/>
            <person name="Grigoriev I.V."/>
            <person name="Miller A.N."/>
            <person name="O'Donnell K."/>
            <person name="Stajich J.E."/>
            <person name="Bonito G."/>
        </authorList>
    </citation>
    <scope>NUCLEOTIDE SEQUENCE</scope>
    <source>
        <strain evidence="3">NRRL 6426</strain>
    </source>
</reference>
<dbReference type="OrthoDB" id="29523at2759"/>
<dbReference type="SMART" id="SM00443">
    <property type="entry name" value="G_patch"/>
    <property type="match status" value="1"/>
</dbReference>
<dbReference type="EMBL" id="JAAAUQ010000512">
    <property type="protein sequence ID" value="KAF9149582.1"/>
    <property type="molecule type" value="Genomic_DNA"/>
</dbReference>
<dbReference type="PANTHER" id="PTHR23149:SF9">
    <property type="entry name" value="G PATCH DOMAIN-CONTAINING PROTEIN 4"/>
    <property type="match status" value="1"/>
</dbReference>
<dbReference type="GO" id="GO:0003676">
    <property type="term" value="F:nucleic acid binding"/>
    <property type="evidence" value="ECO:0007669"/>
    <property type="project" value="InterPro"/>
</dbReference>
<dbReference type="Proteomes" id="UP000748756">
    <property type="component" value="Unassembled WGS sequence"/>
</dbReference>
<proteinExistence type="predicted"/>
<protein>
    <submittedName>
        <fullName evidence="3">G patch domain-containing protein 4</fullName>
    </submittedName>
</protein>
<feature type="domain" description="G-patch" evidence="2">
    <location>
        <begin position="1"/>
        <end position="46"/>
    </location>
</feature>
<evidence type="ECO:0000313" key="3">
    <source>
        <dbReference type="EMBL" id="KAF9149582.1"/>
    </source>
</evidence>